<dbReference type="Proteomes" id="UP000257501">
    <property type="component" value="Segment"/>
</dbReference>
<evidence type="ECO:0000256" key="1">
    <source>
        <dbReference type="ARBA" id="ARBA00023016"/>
    </source>
</evidence>
<name>A0A345AWM3_9CAUD</name>
<dbReference type="EMBL" id="MH512890">
    <property type="protein sequence ID" value="AXF41306.1"/>
    <property type="molecule type" value="Genomic_DNA"/>
</dbReference>
<gene>
    <name evidence="3" type="primary">hsp20</name>
    <name evidence="3" type="ORF">S-TIM4_ORF_170</name>
</gene>
<keyword evidence="1 3" id="KW-0346">Stress response</keyword>
<dbReference type="SUPFAM" id="SSF49764">
    <property type="entry name" value="HSP20-like chaperones"/>
    <property type="match status" value="1"/>
</dbReference>
<dbReference type="PANTHER" id="PTHR47062:SF1">
    <property type="entry name" value="SMALL HEAT SHOCK PROTEIN IBPA"/>
    <property type="match status" value="1"/>
</dbReference>
<protein>
    <submittedName>
        <fullName evidence="3">Heat shock protein</fullName>
    </submittedName>
</protein>
<dbReference type="KEGG" id="vg:54997285"/>
<accession>A0A345AWM3</accession>
<dbReference type="CDD" id="cd06470">
    <property type="entry name" value="ACD_IbpA-B_like"/>
    <property type="match status" value="1"/>
</dbReference>
<dbReference type="PROSITE" id="PS01031">
    <property type="entry name" value="SHSP"/>
    <property type="match status" value="1"/>
</dbReference>
<dbReference type="InterPro" id="IPR008978">
    <property type="entry name" value="HSP20-like_chaperone"/>
</dbReference>
<dbReference type="Pfam" id="PF00011">
    <property type="entry name" value="HSP20"/>
    <property type="match status" value="1"/>
</dbReference>
<reference evidence="3 4" key="1">
    <citation type="journal article" date="2011" name="Nature">
        <title>Genomic island variability facilitates Prochlorococcus-virus coexistence.</title>
        <authorList>
            <person name="Avrani S."/>
            <person name="Wurtzel O."/>
            <person name="Sharon I."/>
            <person name="Sorek R."/>
            <person name="Lindell D."/>
        </authorList>
    </citation>
    <scope>NUCLEOTIDE SEQUENCE [LARGE SCALE GENOMIC DNA]</scope>
</reference>
<dbReference type="GeneID" id="54997285"/>
<organism evidence="3 4">
    <name type="scientific">Cyanophage S-TIM4</name>
    <dbReference type="NCBI Taxonomy" id="1048189"/>
    <lineage>
        <taxon>Viruses</taxon>
        <taxon>Duplodnaviria</taxon>
        <taxon>Heunggongvirae</taxon>
        <taxon>Uroviricota</taxon>
        <taxon>Caudoviricetes</taxon>
        <taxon>Pantevenvirales</taxon>
        <taxon>Kyanoviridae</taxon>
        <taxon>Thaumasvirus</taxon>
        <taxon>Thaumasvirus stim4</taxon>
    </lineage>
</organism>
<dbReference type="InterPro" id="IPR002068">
    <property type="entry name" value="A-crystallin/Hsp20_dom"/>
</dbReference>
<feature type="domain" description="SHSP" evidence="2">
    <location>
        <begin position="39"/>
        <end position="149"/>
    </location>
</feature>
<proteinExistence type="predicted"/>
<dbReference type="Gene3D" id="2.60.40.790">
    <property type="match status" value="1"/>
</dbReference>
<dbReference type="RefSeq" id="YP_009806427.1">
    <property type="nucleotide sequence ID" value="NC_048015.1"/>
</dbReference>
<evidence type="ECO:0000313" key="3">
    <source>
        <dbReference type="EMBL" id="AXF41306.1"/>
    </source>
</evidence>
<sequence length="149" mass="16870">MTNLSKWTSKDVDAIFNAANRYSVGFDDLFDRLHAYGTGSPTGQYPPYNIVKESAEKWRLELALAGWSADQVEVSTEQNVLLVKSKEQDPNTKEEQYVHRGVASRTFARGFNLSDDVELGKVSFVNGMLTIELQKVIPEHQKRRVYDIG</sequence>
<evidence type="ECO:0000259" key="2">
    <source>
        <dbReference type="PROSITE" id="PS01031"/>
    </source>
</evidence>
<evidence type="ECO:0000313" key="4">
    <source>
        <dbReference type="Proteomes" id="UP000257501"/>
    </source>
</evidence>
<keyword evidence="4" id="KW-1185">Reference proteome</keyword>
<dbReference type="PANTHER" id="PTHR47062">
    <property type="match status" value="1"/>
</dbReference>
<dbReference type="InterPro" id="IPR037913">
    <property type="entry name" value="ACD_IbpA/B"/>
</dbReference>